<feature type="repeat" description="NHL" evidence="3">
    <location>
        <begin position="100"/>
        <end position="129"/>
    </location>
</feature>
<keyword evidence="1 4" id="KW-0732">Signal</keyword>
<dbReference type="InterPro" id="IPR015943">
    <property type="entry name" value="WD40/YVTN_repeat-like_dom_sf"/>
</dbReference>
<dbReference type="PROSITE" id="PS51125">
    <property type="entry name" value="NHL"/>
    <property type="match status" value="1"/>
</dbReference>
<dbReference type="NCBIfam" id="TIGR02276">
    <property type="entry name" value="beta_rpt_yvtn"/>
    <property type="match status" value="2"/>
</dbReference>
<dbReference type="InterPro" id="IPR048433">
    <property type="entry name" value="YNCE-like_beta-prop"/>
</dbReference>
<evidence type="ECO:0000259" key="5">
    <source>
        <dbReference type="Pfam" id="PF21783"/>
    </source>
</evidence>
<name>A0A1I6D3X7_9RHOB</name>
<feature type="signal peptide" evidence="4">
    <location>
        <begin position="1"/>
        <end position="28"/>
    </location>
</feature>
<evidence type="ECO:0000256" key="4">
    <source>
        <dbReference type="SAM" id="SignalP"/>
    </source>
</evidence>
<dbReference type="AlphaFoldDB" id="A0A1I6D3X7"/>
<gene>
    <name evidence="6" type="ORF">SAMN04515673_10282</name>
</gene>
<dbReference type="InterPro" id="IPR051200">
    <property type="entry name" value="Host-pathogen_enzymatic-act"/>
</dbReference>
<dbReference type="InterPro" id="IPR011048">
    <property type="entry name" value="Haem_d1_sf"/>
</dbReference>
<evidence type="ECO:0000313" key="6">
    <source>
        <dbReference type="EMBL" id="SFR00063.1"/>
    </source>
</evidence>
<feature type="chain" id="PRO_5011447963" evidence="4">
    <location>
        <begin position="29"/>
        <end position="320"/>
    </location>
</feature>
<dbReference type="Gene3D" id="2.130.10.10">
    <property type="entry name" value="YVTN repeat-like/Quinoprotein amine dehydrogenase"/>
    <property type="match status" value="2"/>
</dbReference>
<keyword evidence="2" id="KW-0677">Repeat</keyword>
<proteinExistence type="predicted"/>
<sequence length="320" mass="33310">MPWPPGLARATDLLAVLLALTPAAPAAAGDFAFVTNQNSSELSVIDLEARRELRRVPVPGNPAGVAVGAGGAVYTVSPESKTVRRFDAGALAAETVLDGGPIGIAVDGHTDRVFVSDWYNARIWVLDGESLALEATLETGSAPAGLAIHGRRLAAADRDANQVSFFDIDSLAPLGAALVGERPFGIGFAPDGVLWACNVGSDDVTLIDPETLRALATVPVGDRPYGVAFAAGRAFVSNQYADTVSVIDLETRAPIAVLDVGEYPEGIDVTRDKRTVVVANWFSNSISLIDAAGLEVVGEIDTGDGPRAFGKFVTTGEGWE</sequence>
<dbReference type="PANTHER" id="PTHR47197">
    <property type="entry name" value="PROTEIN NIRF"/>
    <property type="match status" value="1"/>
</dbReference>
<organism evidence="6 7">
    <name type="scientific">Poseidonocella sedimentorum</name>
    <dbReference type="NCBI Taxonomy" id="871652"/>
    <lineage>
        <taxon>Bacteria</taxon>
        <taxon>Pseudomonadati</taxon>
        <taxon>Pseudomonadota</taxon>
        <taxon>Alphaproteobacteria</taxon>
        <taxon>Rhodobacterales</taxon>
        <taxon>Roseobacteraceae</taxon>
        <taxon>Poseidonocella</taxon>
    </lineage>
</organism>
<evidence type="ECO:0000256" key="3">
    <source>
        <dbReference type="PROSITE-ProRule" id="PRU00504"/>
    </source>
</evidence>
<dbReference type="Pfam" id="PF21783">
    <property type="entry name" value="YNCE"/>
    <property type="match status" value="1"/>
</dbReference>
<reference evidence="6 7" key="1">
    <citation type="submission" date="2016-10" db="EMBL/GenBank/DDBJ databases">
        <authorList>
            <person name="de Groot N.N."/>
        </authorList>
    </citation>
    <scope>NUCLEOTIDE SEQUENCE [LARGE SCALE GENOMIC DNA]</scope>
    <source>
        <strain evidence="7">KMM 9023,NRIC 0796,JCM 17311,KCTC 23692</strain>
    </source>
</reference>
<dbReference type="InterPro" id="IPR011964">
    <property type="entry name" value="YVTN_b-propeller_repeat"/>
</dbReference>
<evidence type="ECO:0000256" key="2">
    <source>
        <dbReference type="ARBA" id="ARBA00022737"/>
    </source>
</evidence>
<evidence type="ECO:0000256" key="1">
    <source>
        <dbReference type="ARBA" id="ARBA00022729"/>
    </source>
</evidence>
<dbReference type="STRING" id="871652.SAMN04515673_10282"/>
<dbReference type="EMBL" id="FOYI01000002">
    <property type="protein sequence ID" value="SFR00063.1"/>
    <property type="molecule type" value="Genomic_DNA"/>
</dbReference>
<dbReference type="OrthoDB" id="195736at2"/>
<keyword evidence="7" id="KW-1185">Reference proteome</keyword>
<dbReference type="PANTHER" id="PTHR47197:SF3">
    <property type="entry name" value="DIHYDRO-HEME D1 DEHYDROGENASE"/>
    <property type="match status" value="1"/>
</dbReference>
<protein>
    <submittedName>
        <fullName evidence="6">40-residue YVTN family beta-propeller repeat-containing protein</fullName>
    </submittedName>
</protein>
<dbReference type="Proteomes" id="UP000199302">
    <property type="component" value="Unassembled WGS sequence"/>
</dbReference>
<dbReference type="SUPFAM" id="SSF51004">
    <property type="entry name" value="C-terminal (heme d1) domain of cytochrome cd1-nitrite reductase"/>
    <property type="match status" value="1"/>
</dbReference>
<dbReference type="InterPro" id="IPR001258">
    <property type="entry name" value="NHL_repeat"/>
</dbReference>
<feature type="domain" description="YNCE-like beta-propeller" evidence="5">
    <location>
        <begin position="123"/>
        <end position="307"/>
    </location>
</feature>
<evidence type="ECO:0000313" key="7">
    <source>
        <dbReference type="Proteomes" id="UP000199302"/>
    </source>
</evidence>
<accession>A0A1I6D3X7</accession>